<feature type="compositionally biased region" description="Acidic residues" evidence="6">
    <location>
        <begin position="531"/>
        <end position="541"/>
    </location>
</feature>
<evidence type="ECO:0000256" key="6">
    <source>
        <dbReference type="SAM" id="MobiDB-lite"/>
    </source>
</evidence>
<dbReference type="OrthoDB" id="419616at2759"/>
<protein>
    <submittedName>
        <fullName evidence="8">Membrane transporter, putative</fullName>
    </submittedName>
</protein>
<dbReference type="SUPFAM" id="SSF103473">
    <property type="entry name" value="MFS general substrate transporter"/>
    <property type="match status" value="1"/>
</dbReference>
<sequence>MPISPVDKGTTTEAEGSAPPLERCANNCRPLKDTPLPWGQLSIICVVLLTESICWSVLIPFVPSFIAYIKGWDVDSSGYASGFPVGLFMLGQVVSGKLWGMLSNMIGRKVTIVLGVSGCAICMFFFGLSGSLLAMCFWRFTHGLLGGCSIVAKTMISDLTDTTNRAKGLALVSLTWGVGTLIGSAVGGALYNPASSSALALLHISSTSFVGSHPAFLPSAVVAGYNFFAVVICVMCLQESYRDARPLRDVLPPFIVKLMAPVLRFVQPRLPCDCNATDVTAMCADDHNETGSSAPQKPPPTAARPTPASPSTPHTPFGFKQAFLNPLLRRVCIISMLIATSDMMFTEIFPLWVASDVRNGGLHLSPFQISILVLMNAAPSVLANVVFAPVIQYAGGPVRLCIAAQLMYGFFTAMVPTASSLGKRTRFWYTIVFGMLRKAMEAWNYALTMVMVSLTAPQGKVAIMFGIQQSLVCLVRCVVPLVFAPVFAWSIAKPHPFPFNHYLVFLLSVIPLVIGAYIATHVYVPSCNSGDGEEEEEELEGSSDRVGVGNGGQNSRLNSACGSLCSIYSLFGSVSCDVPARESLLRNSAANSLVTLSSPAMTQHTIFEFPTGSHLLMAVEDAVSAPRMQLDEAGDSRDNSSQEGDEVDNNTEYASLADEMAVIPVVPRDGVLEQEDIRIAQRSTLLENEELPA</sequence>
<dbReference type="InterPro" id="IPR011701">
    <property type="entry name" value="MFS"/>
</dbReference>
<dbReference type="KEGG" id="lpan:LPMP_342620"/>
<evidence type="ECO:0000256" key="2">
    <source>
        <dbReference type="ARBA" id="ARBA00022448"/>
    </source>
</evidence>
<feature type="transmembrane region" description="Helical" evidence="7">
    <location>
        <begin position="112"/>
        <end position="134"/>
    </location>
</feature>
<feature type="region of interest" description="Disordered" evidence="6">
    <location>
        <begin position="286"/>
        <end position="313"/>
    </location>
</feature>
<evidence type="ECO:0000256" key="5">
    <source>
        <dbReference type="ARBA" id="ARBA00023136"/>
    </source>
</evidence>
<keyword evidence="2" id="KW-0813">Transport</keyword>
<dbReference type="PRINTS" id="PR01035">
    <property type="entry name" value="TCRTETA"/>
</dbReference>
<dbReference type="PANTHER" id="PTHR23504">
    <property type="entry name" value="MAJOR FACILITATOR SUPERFAMILY DOMAIN-CONTAINING PROTEIN 10"/>
    <property type="match status" value="1"/>
</dbReference>
<feature type="transmembrane region" description="Helical" evidence="7">
    <location>
        <begin position="215"/>
        <end position="237"/>
    </location>
</feature>
<dbReference type="InterPro" id="IPR036259">
    <property type="entry name" value="MFS_trans_sf"/>
</dbReference>
<dbReference type="GO" id="GO:0022857">
    <property type="term" value="F:transmembrane transporter activity"/>
    <property type="evidence" value="ECO:0007669"/>
    <property type="project" value="InterPro"/>
</dbReference>
<feature type="transmembrane region" description="Helical" evidence="7">
    <location>
        <begin position="41"/>
        <end position="69"/>
    </location>
</feature>
<dbReference type="EMBL" id="CP009403">
    <property type="protein sequence ID" value="AIO01888.1"/>
    <property type="molecule type" value="Genomic_DNA"/>
</dbReference>
<comment type="subcellular location">
    <subcellularLocation>
        <location evidence="1">Membrane</location>
        <topology evidence="1">Multi-pass membrane protein</topology>
    </subcellularLocation>
</comment>
<dbReference type="Gene3D" id="1.20.1250.20">
    <property type="entry name" value="MFS general substrate transporter like domains"/>
    <property type="match status" value="1"/>
</dbReference>
<reference evidence="8 9" key="1">
    <citation type="journal article" date="2015" name="Sci. Rep.">
        <title>The genome of Leishmania panamensis: insights into genomics of the L. (Viannia) subgenus.</title>
        <authorList>
            <person name="Llanes A."/>
            <person name="Restrepo C.M."/>
            <person name="Vecchio G.D."/>
            <person name="Anguizola F.J."/>
            <person name="Lleonart R."/>
        </authorList>
    </citation>
    <scope>NUCLEOTIDE SEQUENCE [LARGE SCALE GENOMIC DNA]</scope>
    <source>
        <strain evidence="8 9">MHOM/PA/94/PSC-1</strain>
    </source>
</reference>
<dbReference type="Proteomes" id="UP000063063">
    <property type="component" value="Chromosome 34"/>
</dbReference>
<keyword evidence="5 7" id="KW-0472">Membrane</keyword>
<dbReference type="AlphaFoldDB" id="A0A088S0F4"/>
<evidence type="ECO:0000313" key="9">
    <source>
        <dbReference type="Proteomes" id="UP000063063"/>
    </source>
</evidence>
<proteinExistence type="predicted"/>
<dbReference type="GO" id="GO:0016020">
    <property type="term" value="C:membrane"/>
    <property type="evidence" value="ECO:0007669"/>
    <property type="project" value="UniProtKB-SubCell"/>
</dbReference>
<evidence type="ECO:0000313" key="8">
    <source>
        <dbReference type="EMBL" id="AIO01888.1"/>
    </source>
</evidence>
<dbReference type="CDD" id="cd17330">
    <property type="entry name" value="MFS_SLC46_TetA_like"/>
    <property type="match status" value="1"/>
</dbReference>
<feature type="compositionally biased region" description="Pro residues" evidence="6">
    <location>
        <begin position="296"/>
        <end position="310"/>
    </location>
</feature>
<dbReference type="eggNOG" id="KOG2615">
    <property type="taxonomic scope" value="Eukaryota"/>
</dbReference>
<feature type="transmembrane region" description="Helical" evidence="7">
    <location>
        <begin position="367"/>
        <end position="388"/>
    </location>
</feature>
<dbReference type="VEuPathDB" id="TriTrypDB:LPAL13_340032300"/>
<feature type="transmembrane region" description="Helical" evidence="7">
    <location>
        <begin position="168"/>
        <end position="191"/>
    </location>
</feature>
<feature type="transmembrane region" description="Helical" evidence="7">
    <location>
        <begin position="442"/>
        <end position="459"/>
    </location>
</feature>
<feature type="transmembrane region" description="Helical" evidence="7">
    <location>
        <begin position="81"/>
        <end position="100"/>
    </location>
</feature>
<name>A0A088S0F4_LEIPA</name>
<dbReference type="InterPro" id="IPR001958">
    <property type="entry name" value="Tet-R_TetA/multi-R_MdtG-like"/>
</dbReference>
<keyword evidence="4 7" id="KW-1133">Transmembrane helix</keyword>
<keyword evidence="9" id="KW-1185">Reference proteome</keyword>
<evidence type="ECO:0000256" key="7">
    <source>
        <dbReference type="SAM" id="Phobius"/>
    </source>
</evidence>
<dbReference type="Pfam" id="PF07690">
    <property type="entry name" value="MFS_1"/>
    <property type="match status" value="1"/>
</dbReference>
<feature type="transmembrane region" description="Helical" evidence="7">
    <location>
        <begin position="400"/>
        <end position="422"/>
    </location>
</feature>
<feature type="transmembrane region" description="Helical" evidence="7">
    <location>
        <begin position="471"/>
        <end position="491"/>
    </location>
</feature>
<dbReference type="GeneID" id="22578767"/>
<accession>A0A088S0F4</accession>
<evidence type="ECO:0000256" key="3">
    <source>
        <dbReference type="ARBA" id="ARBA00022692"/>
    </source>
</evidence>
<evidence type="ECO:0000256" key="4">
    <source>
        <dbReference type="ARBA" id="ARBA00022989"/>
    </source>
</evidence>
<dbReference type="VEuPathDB" id="TriTrypDB:LPMP_342620"/>
<gene>
    <name evidence="8" type="ORF">LPMP_342620</name>
</gene>
<dbReference type="RefSeq" id="XP_010702688.1">
    <property type="nucleotide sequence ID" value="XM_010704386.1"/>
</dbReference>
<feature type="region of interest" description="Disordered" evidence="6">
    <location>
        <begin position="529"/>
        <end position="548"/>
    </location>
</feature>
<feature type="region of interest" description="Disordered" evidence="6">
    <location>
        <begin position="632"/>
        <end position="655"/>
    </location>
</feature>
<feature type="transmembrane region" description="Helical" evidence="7">
    <location>
        <begin position="331"/>
        <end position="355"/>
    </location>
</feature>
<organism evidence="8 9">
    <name type="scientific">Leishmania panamensis</name>
    <dbReference type="NCBI Taxonomy" id="5679"/>
    <lineage>
        <taxon>Eukaryota</taxon>
        <taxon>Discoba</taxon>
        <taxon>Euglenozoa</taxon>
        <taxon>Kinetoplastea</taxon>
        <taxon>Metakinetoplastina</taxon>
        <taxon>Trypanosomatida</taxon>
        <taxon>Trypanosomatidae</taxon>
        <taxon>Leishmaniinae</taxon>
        <taxon>Leishmania</taxon>
        <taxon>Leishmania guyanensis species complex</taxon>
    </lineage>
</organism>
<dbReference type="PANTHER" id="PTHR23504:SF15">
    <property type="entry name" value="MAJOR FACILITATOR SUPERFAMILY (MFS) PROFILE DOMAIN-CONTAINING PROTEIN"/>
    <property type="match status" value="1"/>
</dbReference>
<evidence type="ECO:0000256" key="1">
    <source>
        <dbReference type="ARBA" id="ARBA00004141"/>
    </source>
</evidence>
<feature type="transmembrane region" description="Helical" evidence="7">
    <location>
        <begin position="503"/>
        <end position="524"/>
    </location>
</feature>
<keyword evidence="3 7" id="KW-0812">Transmembrane</keyword>